<feature type="compositionally biased region" description="Polar residues" evidence="1">
    <location>
        <begin position="117"/>
        <end position="141"/>
    </location>
</feature>
<sequence length="542" mass="61691">MQFVVQDLSQVAEGLLNTVVDNVSLDQTSGVVTTVDADTANRIFMQQLHLPQNLLTIIADPSTNSPPTDPIAMQLMTDYEEHDGTNQEQEMAQLITVVPTIDLQEPTCSKYLDDGKSASSNDNVTDENQSPNKRAHQTEVQKSCKKQATSVMKFRSFEVNWEKVSDNLLDRLNSLQEYRAKNSTAVPRSMRFKKTELICLVNSVVDQMRCIDTRIRADVMETVAQQILRKYPCLEILDDDGFSNGLSHITIKHKMINRNTYLNRIDNDEPKVKQLTEEFRNRRAGTMKEYWNVSTNQCSKEILSKLRRDEPALLTAEFLMASQGFVRSRLDQKKDLSSIVSEFPVLRRRQLLSFHFKQATGIEIDMLRKYYDSKKAKIVGYSATQKTHALCETSTDYDVFNFLAKLLDENLDGLVLKKEIGTRIDEFCDEIAGPLLLCIDTGNGSLYYVYADNARLTKGTHDFLNGMQDLMCIQYVYSLMYTKSATKLLELVQEYFLKIFPAKGSKSKAVRVGKQQRTVRKVIAALSQFAEVDEQNESTVTD</sequence>
<proteinExistence type="predicted"/>
<reference evidence="3" key="1">
    <citation type="journal article" date="2015" name="Proc. Natl. Acad. Sci. U.S.A.">
        <title>Genome sequence of the Asian Tiger mosquito, Aedes albopictus, reveals insights into its biology, genetics, and evolution.</title>
        <authorList>
            <person name="Chen X.G."/>
            <person name="Jiang X."/>
            <person name="Gu J."/>
            <person name="Xu M."/>
            <person name="Wu Y."/>
            <person name="Deng Y."/>
            <person name="Zhang C."/>
            <person name="Bonizzoni M."/>
            <person name="Dermauw W."/>
            <person name="Vontas J."/>
            <person name="Armbruster P."/>
            <person name="Huang X."/>
            <person name="Yang Y."/>
            <person name="Zhang H."/>
            <person name="He W."/>
            <person name="Peng H."/>
            <person name="Liu Y."/>
            <person name="Wu K."/>
            <person name="Chen J."/>
            <person name="Lirakis M."/>
            <person name="Topalis P."/>
            <person name="Van Leeuwen T."/>
            <person name="Hall A.B."/>
            <person name="Jiang X."/>
            <person name="Thorpe C."/>
            <person name="Mueller R.L."/>
            <person name="Sun C."/>
            <person name="Waterhouse R.M."/>
            <person name="Yan G."/>
            <person name="Tu Z.J."/>
            <person name="Fang X."/>
            <person name="James A.A."/>
        </authorList>
    </citation>
    <scope>NUCLEOTIDE SEQUENCE [LARGE SCALE GENOMIC DNA]</scope>
    <source>
        <strain evidence="3">Foshan</strain>
    </source>
</reference>
<accession>A0ABM1ZTQ4</accession>
<dbReference type="GeneID" id="109419895"/>
<name>A0ABM1ZTQ4_AEDAL</name>
<dbReference type="EnsemblMetazoa" id="AALFPA23_021574.R31908">
    <property type="protein sequence ID" value="AALFPA23_021574.P31908"/>
    <property type="gene ID" value="AALFPA23_021574"/>
</dbReference>
<reference evidence="2" key="2">
    <citation type="submission" date="2025-05" db="UniProtKB">
        <authorList>
            <consortium name="EnsemblMetazoa"/>
        </authorList>
    </citation>
    <scope>IDENTIFICATION</scope>
    <source>
        <strain evidence="2">Foshan</strain>
    </source>
</reference>
<protein>
    <recommendedName>
        <fullName evidence="4">ERCC4 domain-containing protein</fullName>
    </recommendedName>
</protein>
<evidence type="ECO:0000313" key="3">
    <source>
        <dbReference type="Proteomes" id="UP000069940"/>
    </source>
</evidence>
<dbReference type="Proteomes" id="UP000069940">
    <property type="component" value="Unassembled WGS sequence"/>
</dbReference>
<dbReference type="RefSeq" id="XP_019549725.2">
    <property type="nucleotide sequence ID" value="XM_019694180.3"/>
</dbReference>
<organism evidence="2 3">
    <name type="scientific">Aedes albopictus</name>
    <name type="common">Asian tiger mosquito</name>
    <name type="synonym">Stegomyia albopicta</name>
    <dbReference type="NCBI Taxonomy" id="7160"/>
    <lineage>
        <taxon>Eukaryota</taxon>
        <taxon>Metazoa</taxon>
        <taxon>Ecdysozoa</taxon>
        <taxon>Arthropoda</taxon>
        <taxon>Hexapoda</taxon>
        <taxon>Insecta</taxon>
        <taxon>Pterygota</taxon>
        <taxon>Neoptera</taxon>
        <taxon>Endopterygota</taxon>
        <taxon>Diptera</taxon>
        <taxon>Nematocera</taxon>
        <taxon>Culicoidea</taxon>
        <taxon>Culicidae</taxon>
        <taxon>Culicinae</taxon>
        <taxon>Aedini</taxon>
        <taxon>Aedes</taxon>
        <taxon>Stegomyia</taxon>
    </lineage>
</organism>
<evidence type="ECO:0008006" key="4">
    <source>
        <dbReference type="Google" id="ProtNLM"/>
    </source>
</evidence>
<evidence type="ECO:0000313" key="2">
    <source>
        <dbReference type="EnsemblMetazoa" id="AALFPA23_021574.P31908"/>
    </source>
</evidence>
<feature type="region of interest" description="Disordered" evidence="1">
    <location>
        <begin position="109"/>
        <end position="141"/>
    </location>
</feature>
<keyword evidence="3" id="KW-1185">Reference proteome</keyword>
<evidence type="ECO:0000256" key="1">
    <source>
        <dbReference type="SAM" id="MobiDB-lite"/>
    </source>
</evidence>